<dbReference type="SUPFAM" id="SSF53335">
    <property type="entry name" value="S-adenosyl-L-methionine-dependent methyltransferases"/>
    <property type="match status" value="1"/>
</dbReference>
<dbReference type="GO" id="GO:1904047">
    <property type="term" value="F:S-adenosyl-L-methionine binding"/>
    <property type="evidence" value="ECO:0007669"/>
    <property type="project" value="TreeGrafter"/>
</dbReference>
<dbReference type="GO" id="GO:0009007">
    <property type="term" value="F:site-specific DNA-methyltransferase (adenine-specific) activity"/>
    <property type="evidence" value="ECO:0007669"/>
    <property type="project" value="UniProtKB-EC"/>
</dbReference>
<keyword evidence="3" id="KW-0949">S-adenosyl-L-methionine</keyword>
<dbReference type="EMBL" id="BMGR01000014">
    <property type="protein sequence ID" value="GGG17898.1"/>
    <property type="molecule type" value="Genomic_DNA"/>
</dbReference>
<dbReference type="InterPro" id="IPR012327">
    <property type="entry name" value="MeTrfase_D12"/>
</dbReference>
<dbReference type="Pfam" id="PF02086">
    <property type="entry name" value="MethyltransfD12"/>
    <property type="match status" value="1"/>
</dbReference>
<dbReference type="Proteomes" id="UP000644756">
    <property type="component" value="Unassembled WGS sequence"/>
</dbReference>
<dbReference type="PRINTS" id="PR00505">
    <property type="entry name" value="D12N6MTFRASE"/>
</dbReference>
<dbReference type="InterPro" id="IPR012263">
    <property type="entry name" value="M_m6A_EcoRV"/>
</dbReference>
<dbReference type="GO" id="GO:0043565">
    <property type="term" value="F:sequence-specific DNA binding"/>
    <property type="evidence" value="ECO:0007669"/>
    <property type="project" value="TreeGrafter"/>
</dbReference>
<organism evidence="5 6">
    <name type="scientific">Paenibacillus abyssi</name>
    <dbReference type="NCBI Taxonomy" id="1340531"/>
    <lineage>
        <taxon>Bacteria</taxon>
        <taxon>Bacillati</taxon>
        <taxon>Bacillota</taxon>
        <taxon>Bacilli</taxon>
        <taxon>Bacillales</taxon>
        <taxon>Paenibacillaceae</taxon>
        <taxon>Paenibacillus</taxon>
    </lineage>
</organism>
<reference evidence="5" key="2">
    <citation type="submission" date="2020-09" db="EMBL/GenBank/DDBJ databases">
        <authorList>
            <person name="Sun Q."/>
            <person name="Zhou Y."/>
        </authorList>
    </citation>
    <scope>NUCLEOTIDE SEQUENCE</scope>
    <source>
        <strain evidence="5">CGMCC 1.12987</strain>
    </source>
</reference>
<dbReference type="AlphaFoldDB" id="A0A917LFD5"/>
<sequence>MATKANRSGVTSVLRWFGGKGHLADAIINLIPEHHTYIEPFSGGAHVLAQKSPNMSKVEVYNDIDEGVVNFLLQLTDPDKKNRLIERLEQLPTSRVLFDRWRNEPAPDDKFEAAVRYFYILRQSVVPANNEKSGWRFGKVKSGAADYISAVAKLDAFAKRMLRVNYECKDFRYIIDKYDAPNSFLFCDPPYQFRENRYLGNNTEQMHIDLHEKLSKIKGKCLVSYYHSDLIDSLYKDWNRVEIQAVVGNYITTGTRRRETEVLFLNYEPTRELSFF</sequence>
<evidence type="ECO:0000256" key="3">
    <source>
        <dbReference type="ARBA" id="ARBA00022691"/>
    </source>
</evidence>
<reference evidence="5" key="1">
    <citation type="journal article" date="2014" name="Int. J. Syst. Evol. Microbiol.">
        <title>Complete genome sequence of Corynebacterium casei LMG S-19264T (=DSM 44701T), isolated from a smear-ripened cheese.</title>
        <authorList>
            <consortium name="US DOE Joint Genome Institute (JGI-PGF)"/>
            <person name="Walter F."/>
            <person name="Albersmeier A."/>
            <person name="Kalinowski J."/>
            <person name="Ruckert C."/>
        </authorList>
    </citation>
    <scope>NUCLEOTIDE SEQUENCE</scope>
    <source>
        <strain evidence="5">CGMCC 1.12987</strain>
    </source>
</reference>
<dbReference type="GO" id="GO:0032259">
    <property type="term" value="P:methylation"/>
    <property type="evidence" value="ECO:0007669"/>
    <property type="project" value="UniProtKB-KW"/>
</dbReference>
<keyword evidence="2" id="KW-0808">Transferase</keyword>
<feature type="binding site" evidence="4">
    <location>
        <position position="63"/>
    </location>
    <ligand>
        <name>S-adenosyl-L-methionine</name>
        <dbReference type="ChEBI" id="CHEBI:59789"/>
    </ligand>
</feature>
<accession>A0A917LFD5</accession>
<evidence type="ECO:0000256" key="2">
    <source>
        <dbReference type="ARBA" id="ARBA00022679"/>
    </source>
</evidence>
<feature type="binding site" evidence="4">
    <location>
        <position position="16"/>
    </location>
    <ligand>
        <name>S-adenosyl-L-methionine</name>
        <dbReference type="ChEBI" id="CHEBI:59789"/>
    </ligand>
</feature>
<gene>
    <name evidence="5" type="ORF">GCM10010916_38380</name>
</gene>
<dbReference type="Gene3D" id="3.40.50.150">
    <property type="entry name" value="Vaccinia Virus protein VP39"/>
    <property type="match status" value="2"/>
</dbReference>
<comment type="caution">
    <text evidence="5">The sequence shown here is derived from an EMBL/GenBank/DDBJ whole genome shotgun (WGS) entry which is preliminary data.</text>
</comment>
<feature type="binding site" evidence="4">
    <location>
        <position position="188"/>
    </location>
    <ligand>
        <name>S-adenosyl-L-methionine</name>
        <dbReference type="ChEBI" id="CHEBI:59789"/>
    </ligand>
</feature>
<keyword evidence="1 5" id="KW-0489">Methyltransferase</keyword>
<evidence type="ECO:0000313" key="5">
    <source>
        <dbReference type="EMBL" id="GGG17898.1"/>
    </source>
</evidence>
<evidence type="ECO:0000256" key="1">
    <source>
        <dbReference type="ARBA" id="ARBA00022603"/>
    </source>
</evidence>
<dbReference type="PANTHER" id="PTHR30481">
    <property type="entry name" value="DNA ADENINE METHYLASE"/>
    <property type="match status" value="1"/>
</dbReference>
<name>A0A917LFD5_9BACL</name>
<protein>
    <submittedName>
        <fullName evidence="5">DNA methyltransferase</fullName>
    </submittedName>
</protein>
<evidence type="ECO:0000313" key="6">
    <source>
        <dbReference type="Proteomes" id="UP000644756"/>
    </source>
</evidence>
<dbReference type="PANTHER" id="PTHR30481:SF4">
    <property type="entry name" value="SITE-SPECIFIC DNA-METHYLTRANSFERASE (ADENINE-SPECIFIC)"/>
    <property type="match status" value="1"/>
</dbReference>
<evidence type="ECO:0000256" key="4">
    <source>
        <dbReference type="PIRSR" id="PIRSR000398-1"/>
    </source>
</evidence>
<dbReference type="GO" id="GO:0009307">
    <property type="term" value="P:DNA restriction-modification system"/>
    <property type="evidence" value="ECO:0007669"/>
    <property type="project" value="InterPro"/>
</dbReference>
<dbReference type="RefSeq" id="WP_188532688.1">
    <property type="nucleotide sequence ID" value="NZ_BMGR01000014.1"/>
</dbReference>
<dbReference type="PIRSF" id="PIRSF000398">
    <property type="entry name" value="M_m6A_EcoRV"/>
    <property type="match status" value="1"/>
</dbReference>
<dbReference type="InterPro" id="IPR029063">
    <property type="entry name" value="SAM-dependent_MTases_sf"/>
</dbReference>
<keyword evidence="6" id="KW-1185">Reference proteome</keyword>
<proteinExistence type="predicted"/>
<feature type="binding site" evidence="4">
    <location>
        <position position="20"/>
    </location>
    <ligand>
        <name>S-adenosyl-L-methionine</name>
        <dbReference type="ChEBI" id="CHEBI:59789"/>
    </ligand>
</feature>
<dbReference type="GO" id="GO:0006298">
    <property type="term" value="P:mismatch repair"/>
    <property type="evidence" value="ECO:0007669"/>
    <property type="project" value="TreeGrafter"/>
</dbReference>